<sequence length="95" mass="10798">MLYKQVSSYLQRDDLLAIKSGARHLVTLVIRKILASSSTAIQGTLETMIHRLESKMPVLDALERIMKITTITAMKKALMTKIPSILRRYRPKLTS</sequence>
<protein>
    <submittedName>
        <fullName evidence="1">Helicase</fullName>
    </submittedName>
</protein>
<proteinExistence type="predicted"/>
<accession>A0A3S4P6H8</accession>
<keyword evidence="1" id="KW-0067">ATP-binding</keyword>
<evidence type="ECO:0000313" key="2">
    <source>
        <dbReference type="Proteomes" id="UP000277930"/>
    </source>
</evidence>
<dbReference type="EMBL" id="LR134246">
    <property type="protein sequence ID" value="VED37981.1"/>
    <property type="molecule type" value="Genomic_DNA"/>
</dbReference>
<gene>
    <name evidence="1" type="ORF">NCTC9702_05332</name>
</gene>
<evidence type="ECO:0000313" key="1">
    <source>
        <dbReference type="EMBL" id="VED37981.1"/>
    </source>
</evidence>
<dbReference type="GO" id="GO:0004386">
    <property type="term" value="F:helicase activity"/>
    <property type="evidence" value="ECO:0007669"/>
    <property type="project" value="UniProtKB-KW"/>
</dbReference>
<dbReference type="AlphaFoldDB" id="A0A3S4P6H8"/>
<organism evidence="1 2">
    <name type="scientific">Escherichia coli</name>
    <dbReference type="NCBI Taxonomy" id="562"/>
    <lineage>
        <taxon>Bacteria</taxon>
        <taxon>Pseudomonadati</taxon>
        <taxon>Pseudomonadota</taxon>
        <taxon>Gammaproteobacteria</taxon>
        <taxon>Enterobacterales</taxon>
        <taxon>Enterobacteriaceae</taxon>
        <taxon>Escherichia</taxon>
    </lineage>
</organism>
<dbReference type="Proteomes" id="UP000277930">
    <property type="component" value="Chromosome 1"/>
</dbReference>
<keyword evidence="1" id="KW-0347">Helicase</keyword>
<reference evidence="1 2" key="1">
    <citation type="submission" date="2018-12" db="EMBL/GenBank/DDBJ databases">
        <authorList>
            <consortium name="Pathogen Informatics"/>
        </authorList>
    </citation>
    <scope>NUCLEOTIDE SEQUENCE [LARGE SCALE GENOMIC DNA]</scope>
    <source>
        <strain evidence="1 2">NCTC9702</strain>
    </source>
</reference>
<keyword evidence="1" id="KW-0547">Nucleotide-binding</keyword>
<name>A0A3S4P6H8_ECOLX</name>
<keyword evidence="1" id="KW-0378">Hydrolase</keyword>